<name>A0A174AMI2_9FIRM</name>
<dbReference type="Pfam" id="PF20434">
    <property type="entry name" value="BD-FAE"/>
    <property type="match status" value="1"/>
</dbReference>
<dbReference type="InterPro" id="IPR050300">
    <property type="entry name" value="GDXG_lipolytic_enzyme"/>
</dbReference>
<dbReference type="InterPro" id="IPR029058">
    <property type="entry name" value="AB_hydrolase_fold"/>
</dbReference>
<dbReference type="EMBL" id="CYYV01000004">
    <property type="protein sequence ID" value="CUN88695.1"/>
    <property type="molecule type" value="Genomic_DNA"/>
</dbReference>
<sequence length="273" mass="30452">MNYQVLDVKVKDTEETAKLYTYFLDNSREIAPERVRPVIVICPGGGYEWVSEREAEPIALKFVGAGYHAVVLHYSVAPAAHYPTALRQLAWTVAHLREHAAEYHIDPNKVVVAGFSAGGHLAASYGVFWKKKTFLAEELGVDAEQLRPNGLLLSYPVITSGPKAHRGSFTNLLGDRYGELVDEMSLENQVSLDTPKTFLWHTAPDDCVPVENSILFFTALHALEIPVEMHIYPVGGHGLGLASEETQSYEYQNAVREECQSWISLALSWMQHL</sequence>
<dbReference type="Proteomes" id="UP000095706">
    <property type="component" value="Unassembled WGS sequence"/>
</dbReference>
<evidence type="ECO:0000313" key="3">
    <source>
        <dbReference type="EMBL" id="CUN88695.1"/>
    </source>
</evidence>
<dbReference type="AlphaFoldDB" id="A0A174AMI2"/>
<dbReference type="GO" id="GO:0016787">
    <property type="term" value="F:hydrolase activity"/>
    <property type="evidence" value="ECO:0007669"/>
    <property type="project" value="UniProtKB-KW"/>
</dbReference>
<gene>
    <name evidence="3" type="ORF">ERS852406_00843</name>
</gene>
<dbReference type="PANTHER" id="PTHR48081:SF6">
    <property type="entry name" value="PEPTIDASE S9 PROLYL OLIGOPEPTIDASE CATALYTIC DOMAIN-CONTAINING PROTEIN"/>
    <property type="match status" value="1"/>
</dbReference>
<feature type="domain" description="BD-FAE-like" evidence="2">
    <location>
        <begin position="36"/>
        <end position="220"/>
    </location>
</feature>
<evidence type="ECO:0000256" key="1">
    <source>
        <dbReference type="ARBA" id="ARBA00022801"/>
    </source>
</evidence>
<organism evidence="3 4">
    <name type="scientific">Fusicatenibacter saccharivorans</name>
    <dbReference type="NCBI Taxonomy" id="1150298"/>
    <lineage>
        <taxon>Bacteria</taxon>
        <taxon>Bacillati</taxon>
        <taxon>Bacillota</taxon>
        <taxon>Clostridia</taxon>
        <taxon>Lachnospirales</taxon>
        <taxon>Lachnospiraceae</taxon>
        <taxon>Fusicatenibacter</taxon>
    </lineage>
</organism>
<accession>A0A174AMI2</accession>
<evidence type="ECO:0000313" key="4">
    <source>
        <dbReference type="Proteomes" id="UP000095706"/>
    </source>
</evidence>
<reference evidence="3 4" key="1">
    <citation type="submission" date="2015-09" db="EMBL/GenBank/DDBJ databases">
        <authorList>
            <consortium name="Pathogen Informatics"/>
        </authorList>
    </citation>
    <scope>NUCLEOTIDE SEQUENCE [LARGE SCALE GENOMIC DNA]</scope>
    <source>
        <strain evidence="3 4">2789STDY5608849</strain>
    </source>
</reference>
<proteinExistence type="predicted"/>
<dbReference type="SUPFAM" id="SSF53474">
    <property type="entry name" value="alpha/beta-Hydrolases"/>
    <property type="match status" value="1"/>
</dbReference>
<dbReference type="Gene3D" id="3.40.50.1820">
    <property type="entry name" value="alpha/beta hydrolase"/>
    <property type="match status" value="1"/>
</dbReference>
<dbReference type="InterPro" id="IPR049492">
    <property type="entry name" value="BD-FAE-like_dom"/>
</dbReference>
<evidence type="ECO:0000259" key="2">
    <source>
        <dbReference type="Pfam" id="PF20434"/>
    </source>
</evidence>
<keyword evidence="1" id="KW-0378">Hydrolase</keyword>
<dbReference type="PANTHER" id="PTHR48081">
    <property type="entry name" value="AB HYDROLASE SUPERFAMILY PROTEIN C4A8.06C"/>
    <property type="match status" value="1"/>
</dbReference>
<dbReference type="RefSeq" id="WP_055226598.1">
    <property type="nucleotide sequence ID" value="NZ_CYYV01000004.1"/>
</dbReference>
<protein>
    <submittedName>
        <fullName evidence="3">Acetyl esterase</fullName>
    </submittedName>
</protein>